<dbReference type="AlphaFoldDB" id="A0A250DMX9"/>
<accession>A0A250DMX9</accession>
<protein>
    <submittedName>
        <fullName evidence="1">Uncharacterized protein</fullName>
    </submittedName>
</protein>
<evidence type="ECO:0000313" key="1">
    <source>
        <dbReference type="EMBL" id="ATA55339.1"/>
    </source>
</evidence>
<dbReference type="Proteomes" id="UP000217154">
    <property type="component" value="Chromosome"/>
</dbReference>
<dbReference type="EMBL" id="CP023284">
    <property type="protein sequence ID" value="ATA55339.1"/>
    <property type="molecule type" value="Genomic_DNA"/>
</dbReference>
<dbReference type="KEGG" id="vbo:CKY39_20545"/>
<evidence type="ECO:0000313" key="2">
    <source>
        <dbReference type="Proteomes" id="UP000217154"/>
    </source>
</evidence>
<proteinExistence type="predicted"/>
<name>A0A250DMX9_9BURK</name>
<reference evidence="1 2" key="1">
    <citation type="submission" date="2017-09" db="EMBL/GenBank/DDBJ databases">
        <title>The diverse metabolic capabilities of V. boronicumulans make it an excellent choice for continued studies on novel biodegradation.</title>
        <authorList>
            <person name="Sun S."/>
        </authorList>
    </citation>
    <scope>NUCLEOTIDE SEQUENCE [LARGE SCALE GENOMIC DNA]</scope>
    <source>
        <strain evidence="1 2">J1</strain>
    </source>
</reference>
<sequence>MAAHRYWRALGMAPYDGGETVELSEFWLRAGASRVDAAATLTSSIPQVTGSLADLKDGDTTTAVSINRRAVLQWDFGGSPQDVTDIRLGAAGDATKFLLAVRIEWSDDGSVWTFAHAFVGVLFPGARTMTQSARMTPRLTAAGATVLQDNGLSAMTLPLPALSGEYPTTLVAAVMFRATPGAPPAGWTRVSTAGPALLTADSLTQWSEVYIRSVAAPSDAVAPAFTQAANGRMSGVIMEVTCSFAAAAVESEQTAVVSNTTTVTVALPSLTAAGDGLAVGVASAILSLASGAQAVSVTAPWVLRSTTPVAALRLGVATQTLSSGGNTAGTMTWEGLTPAGNGTTANSVILIGPEQIKRSPYVSASLRGESGNSLGATPTPMRAAPVGIDVARPNYFFDPKIRGRVRGVVLMHVGGVNKPVHRRVFLIRERDMLMVQQQWSNPTTGAFDFQYVEETETYTVLSHDYLRDKRAVVADGISLANGKLELML</sequence>
<organism evidence="1 2">
    <name type="scientific">Variovorax boronicumulans</name>
    <dbReference type="NCBI Taxonomy" id="436515"/>
    <lineage>
        <taxon>Bacteria</taxon>
        <taxon>Pseudomonadati</taxon>
        <taxon>Pseudomonadota</taxon>
        <taxon>Betaproteobacteria</taxon>
        <taxon>Burkholderiales</taxon>
        <taxon>Comamonadaceae</taxon>
        <taxon>Variovorax</taxon>
    </lineage>
</organism>
<gene>
    <name evidence="1" type="ORF">CKY39_20545</name>
</gene>